<gene>
    <name evidence="1" type="ORF">MGAL_10B055201</name>
</gene>
<proteinExistence type="predicted"/>
<dbReference type="Proteomes" id="UP000596742">
    <property type="component" value="Unassembled WGS sequence"/>
</dbReference>
<keyword evidence="2" id="KW-1185">Reference proteome</keyword>
<dbReference type="AlphaFoldDB" id="A0A8B6CRN4"/>
<dbReference type="EMBL" id="UYJE01002252">
    <property type="protein sequence ID" value="VDI09060.1"/>
    <property type="molecule type" value="Genomic_DNA"/>
</dbReference>
<evidence type="ECO:0000313" key="2">
    <source>
        <dbReference type="Proteomes" id="UP000596742"/>
    </source>
</evidence>
<name>A0A8B6CRN4_MYTGA</name>
<organism evidence="1 2">
    <name type="scientific">Mytilus galloprovincialis</name>
    <name type="common">Mediterranean mussel</name>
    <dbReference type="NCBI Taxonomy" id="29158"/>
    <lineage>
        <taxon>Eukaryota</taxon>
        <taxon>Metazoa</taxon>
        <taxon>Spiralia</taxon>
        <taxon>Lophotrochozoa</taxon>
        <taxon>Mollusca</taxon>
        <taxon>Bivalvia</taxon>
        <taxon>Autobranchia</taxon>
        <taxon>Pteriomorphia</taxon>
        <taxon>Mytilida</taxon>
        <taxon>Mytiloidea</taxon>
        <taxon>Mytilidae</taxon>
        <taxon>Mytilinae</taxon>
        <taxon>Mytilus</taxon>
    </lineage>
</organism>
<evidence type="ECO:0000313" key="1">
    <source>
        <dbReference type="EMBL" id="VDI09060.1"/>
    </source>
</evidence>
<sequence>MILPVTHFLSFLYEQHCEICNIGYTLYLQDCHTVRTIYYIKCRRIQKLAIVIIYWTRWHQKQQSKITFYDMYDCHTYYFKLHHGL</sequence>
<reference evidence="1" key="1">
    <citation type="submission" date="2018-11" db="EMBL/GenBank/DDBJ databases">
        <authorList>
            <person name="Alioto T."/>
            <person name="Alioto T."/>
        </authorList>
    </citation>
    <scope>NUCLEOTIDE SEQUENCE</scope>
</reference>
<protein>
    <submittedName>
        <fullName evidence="1">Uncharacterized protein</fullName>
    </submittedName>
</protein>
<comment type="caution">
    <text evidence="1">The sequence shown here is derived from an EMBL/GenBank/DDBJ whole genome shotgun (WGS) entry which is preliminary data.</text>
</comment>
<accession>A0A8B6CRN4</accession>